<evidence type="ECO:0000313" key="7">
    <source>
        <dbReference type="EMBL" id="REF94928.1"/>
    </source>
</evidence>
<dbReference type="GO" id="GO:0045892">
    <property type="term" value="P:negative regulation of DNA-templated transcription"/>
    <property type="evidence" value="ECO:0007669"/>
    <property type="project" value="InterPro"/>
</dbReference>
<name>A0A3D9ZC02_9ACTN</name>
<feature type="domain" description="HTH tetR-type" evidence="6">
    <location>
        <begin position="50"/>
        <end position="110"/>
    </location>
</feature>
<evidence type="ECO:0000256" key="2">
    <source>
        <dbReference type="ARBA" id="ARBA00023015"/>
    </source>
</evidence>
<dbReference type="Gene3D" id="1.10.357.10">
    <property type="entry name" value="Tetracycline Repressor, domain 2"/>
    <property type="match status" value="1"/>
</dbReference>
<dbReference type="InterPro" id="IPR009057">
    <property type="entry name" value="Homeodomain-like_sf"/>
</dbReference>
<evidence type="ECO:0000256" key="3">
    <source>
        <dbReference type="ARBA" id="ARBA00023125"/>
    </source>
</evidence>
<reference evidence="7 8" key="1">
    <citation type="submission" date="2018-08" db="EMBL/GenBank/DDBJ databases">
        <title>Sequencing the genomes of 1000 actinobacteria strains.</title>
        <authorList>
            <person name="Klenk H.-P."/>
        </authorList>
    </citation>
    <scope>NUCLEOTIDE SEQUENCE [LARGE SCALE GENOMIC DNA]</scope>
    <source>
        <strain evidence="7 8">DSM 44099</strain>
    </source>
</reference>
<keyword evidence="1" id="KW-0678">Repressor</keyword>
<keyword evidence="8" id="KW-1185">Reference proteome</keyword>
<dbReference type="PROSITE" id="PS01081">
    <property type="entry name" value="HTH_TETR_1"/>
    <property type="match status" value="1"/>
</dbReference>
<dbReference type="PROSITE" id="PS50977">
    <property type="entry name" value="HTH_TETR_2"/>
    <property type="match status" value="1"/>
</dbReference>
<evidence type="ECO:0000259" key="6">
    <source>
        <dbReference type="PROSITE" id="PS50977"/>
    </source>
</evidence>
<dbReference type="AlphaFoldDB" id="A0A3D9ZC02"/>
<dbReference type="GO" id="GO:0046677">
    <property type="term" value="P:response to antibiotic"/>
    <property type="evidence" value="ECO:0007669"/>
    <property type="project" value="InterPro"/>
</dbReference>
<dbReference type="InterPro" id="IPR003012">
    <property type="entry name" value="Tet_transcr_reg_TetR"/>
</dbReference>
<dbReference type="InterPro" id="IPR050109">
    <property type="entry name" value="HTH-type_TetR-like_transc_reg"/>
</dbReference>
<dbReference type="PANTHER" id="PTHR30055">
    <property type="entry name" value="HTH-TYPE TRANSCRIPTIONAL REGULATOR RUTR"/>
    <property type="match status" value="1"/>
</dbReference>
<dbReference type="SUPFAM" id="SSF46689">
    <property type="entry name" value="Homeodomain-like"/>
    <property type="match status" value="1"/>
</dbReference>
<dbReference type="PRINTS" id="PR00400">
    <property type="entry name" value="TETREPRESSOR"/>
</dbReference>
<evidence type="ECO:0000256" key="1">
    <source>
        <dbReference type="ARBA" id="ARBA00022491"/>
    </source>
</evidence>
<dbReference type="InterPro" id="IPR001647">
    <property type="entry name" value="HTH_TetR"/>
</dbReference>
<keyword evidence="2" id="KW-0805">Transcription regulation</keyword>
<organism evidence="7 8">
    <name type="scientific">Asanoa ferruginea</name>
    <dbReference type="NCBI Taxonomy" id="53367"/>
    <lineage>
        <taxon>Bacteria</taxon>
        <taxon>Bacillati</taxon>
        <taxon>Actinomycetota</taxon>
        <taxon>Actinomycetes</taxon>
        <taxon>Micromonosporales</taxon>
        <taxon>Micromonosporaceae</taxon>
        <taxon>Asanoa</taxon>
    </lineage>
</organism>
<evidence type="ECO:0000256" key="5">
    <source>
        <dbReference type="PROSITE-ProRule" id="PRU00335"/>
    </source>
</evidence>
<keyword evidence="3 5" id="KW-0238">DNA-binding</keyword>
<dbReference type="InterPro" id="IPR004111">
    <property type="entry name" value="Repressor_TetR_C"/>
</dbReference>
<protein>
    <submittedName>
        <fullName evidence="7">TetR family transcriptional regulator</fullName>
    </submittedName>
</protein>
<sequence>MNLLVHCAIQWNTVLLTRTLCESRYHERMPDPFDSSVWTRPPRSRSGTPALSRDQIVKAALELLDAEGIDGLSMRRLGAKLGSGATSIYWHVANKDDLLDLAIDAVMGEVRLPAAGTDWRPAAAAMVRDLRDVLLRHSWIASLFGVRLNVGPNSMALAESMITLLEQAGFAAEEAAYAASALSSHAIGAAITTAAWHTAVARSGMTEADLTKSVAAFQEQQREAYPHVSGWQEAAPLDLPAMQRATFEYGLERLLDGLAARL</sequence>
<feature type="DNA-binding region" description="H-T-H motif" evidence="5">
    <location>
        <begin position="73"/>
        <end position="92"/>
    </location>
</feature>
<dbReference type="PANTHER" id="PTHR30055:SF151">
    <property type="entry name" value="TRANSCRIPTIONAL REGULATORY PROTEIN"/>
    <property type="match status" value="1"/>
</dbReference>
<evidence type="ECO:0000256" key="4">
    <source>
        <dbReference type="ARBA" id="ARBA00023163"/>
    </source>
</evidence>
<dbReference type="PRINTS" id="PR00455">
    <property type="entry name" value="HTHTETR"/>
</dbReference>
<dbReference type="SUPFAM" id="SSF48498">
    <property type="entry name" value="Tetracyclin repressor-like, C-terminal domain"/>
    <property type="match status" value="1"/>
</dbReference>
<dbReference type="Proteomes" id="UP000256913">
    <property type="component" value="Unassembled WGS sequence"/>
</dbReference>
<dbReference type="EMBL" id="QUMQ01000001">
    <property type="protein sequence ID" value="REF94928.1"/>
    <property type="molecule type" value="Genomic_DNA"/>
</dbReference>
<keyword evidence="4" id="KW-0804">Transcription</keyword>
<gene>
    <name evidence="7" type="ORF">DFJ67_0873</name>
</gene>
<dbReference type="Pfam" id="PF02909">
    <property type="entry name" value="TetR_C_1"/>
    <property type="match status" value="1"/>
</dbReference>
<dbReference type="Gene3D" id="1.10.10.60">
    <property type="entry name" value="Homeodomain-like"/>
    <property type="match status" value="1"/>
</dbReference>
<dbReference type="InterPro" id="IPR036271">
    <property type="entry name" value="Tet_transcr_reg_TetR-rel_C_sf"/>
</dbReference>
<accession>A0A3D9ZC02</accession>
<proteinExistence type="predicted"/>
<dbReference type="InterPro" id="IPR023772">
    <property type="entry name" value="DNA-bd_HTH_TetR-type_CS"/>
</dbReference>
<dbReference type="Pfam" id="PF00440">
    <property type="entry name" value="TetR_N"/>
    <property type="match status" value="1"/>
</dbReference>
<evidence type="ECO:0000313" key="8">
    <source>
        <dbReference type="Proteomes" id="UP000256913"/>
    </source>
</evidence>
<comment type="caution">
    <text evidence="7">The sequence shown here is derived from an EMBL/GenBank/DDBJ whole genome shotgun (WGS) entry which is preliminary data.</text>
</comment>
<dbReference type="GO" id="GO:0003700">
    <property type="term" value="F:DNA-binding transcription factor activity"/>
    <property type="evidence" value="ECO:0007669"/>
    <property type="project" value="TreeGrafter"/>
</dbReference>
<dbReference type="GO" id="GO:0000976">
    <property type="term" value="F:transcription cis-regulatory region binding"/>
    <property type="evidence" value="ECO:0007669"/>
    <property type="project" value="TreeGrafter"/>
</dbReference>